<proteinExistence type="predicted"/>
<evidence type="ECO:0000313" key="7">
    <source>
        <dbReference type="EMBL" id="KAG8438963.1"/>
    </source>
</evidence>
<comment type="caution">
    <text evidence="7">The sequence shown here is derived from an EMBL/GenBank/DDBJ whole genome shotgun (WGS) entry which is preliminary data.</text>
</comment>
<gene>
    <name evidence="7" type="ORF">GDO86_005228</name>
</gene>
<evidence type="ECO:0000313" key="8">
    <source>
        <dbReference type="Proteomes" id="UP000812440"/>
    </source>
</evidence>
<keyword evidence="1" id="KW-0479">Metal-binding</keyword>
<evidence type="ECO:0000256" key="5">
    <source>
        <dbReference type="SAM" id="Coils"/>
    </source>
</evidence>
<dbReference type="OrthoDB" id="654191at2759"/>
<dbReference type="InterPro" id="IPR051051">
    <property type="entry name" value="E3_ubiq-ligase_TRIM/RNF"/>
</dbReference>
<dbReference type="EMBL" id="JAACNH010000006">
    <property type="protein sequence ID" value="KAG8438963.1"/>
    <property type="molecule type" value="Genomic_DNA"/>
</dbReference>
<dbReference type="PROSITE" id="PS00518">
    <property type="entry name" value="ZF_RING_1"/>
    <property type="match status" value="1"/>
</dbReference>
<dbReference type="PANTHER" id="PTHR25465">
    <property type="entry name" value="B-BOX DOMAIN CONTAINING"/>
    <property type="match status" value="1"/>
</dbReference>
<sequence length="135" mass="15672">MADPVPEESSLAEELTCSVCCDLLNDPVMLDCMHHFCRACILRFWDSSHRVSDCPYCRKVMPNRFVRTNHLLQKVVDLVRKNSRPEYHNNIQKNLKEMLEARENLMKTLEQQKEKAENKICNVEVHGTLLSSGII</sequence>
<keyword evidence="8" id="KW-1185">Reference proteome</keyword>
<evidence type="ECO:0000256" key="1">
    <source>
        <dbReference type="ARBA" id="ARBA00022723"/>
    </source>
</evidence>
<evidence type="ECO:0000256" key="4">
    <source>
        <dbReference type="PROSITE-ProRule" id="PRU00175"/>
    </source>
</evidence>
<dbReference type="SMART" id="SM00184">
    <property type="entry name" value="RING"/>
    <property type="match status" value="1"/>
</dbReference>
<dbReference type="PROSITE" id="PS50089">
    <property type="entry name" value="ZF_RING_2"/>
    <property type="match status" value="1"/>
</dbReference>
<feature type="coiled-coil region" evidence="5">
    <location>
        <begin position="88"/>
        <end position="122"/>
    </location>
</feature>
<keyword evidence="3" id="KW-0862">Zinc</keyword>
<dbReference type="GO" id="GO:0008270">
    <property type="term" value="F:zinc ion binding"/>
    <property type="evidence" value="ECO:0007669"/>
    <property type="project" value="UniProtKB-KW"/>
</dbReference>
<reference evidence="7" key="1">
    <citation type="thesis" date="2020" institute="ProQuest LLC" country="789 East Eisenhower Parkway, Ann Arbor, MI, USA">
        <title>Comparative Genomics and Chromosome Evolution.</title>
        <authorList>
            <person name="Mudd A.B."/>
        </authorList>
    </citation>
    <scope>NUCLEOTIDE SEQUENCE</scope>
    <source>
        <strain evidence="7">Female2</strain>
        <tissue evidence="7">Blood</tissue>
    </source>
</reference>
<evidence type="ECO:0000256" key="2">
    <source>
        <dbReference type="ARBA" id="ARBA00022771"/>
    </source>
</evidence>
<organism evidence="7 8">
    <name type="scientific">Hymenochirus boettgeri</name>
    <name type="common">Congo dwarf clawed frog</name>
    <dbReference type="NCBI Taxonomy" id="247094"/>
    <lineage>
        <taxon>Eukaryota</taxon>
        <taxon>Metazoa</taxon>
        <taxon>Chordata</taxon>
        <taxon>Craniata</taxon>
        <taxon>Vertebrata</taxon>
        <taxon>Euteleostomi</taxon>
        <taxon>Amphibia</taxon>
        <taxon>Batrachia</taxon>
        <taxon>Anura</taxon>
        <taxon>Pipoidea</taxon>
        <taxon>Pipidae</taxon>
        <taxon>Pipinae</taxon>
        <taxon>Hymenochirus</taxon>
    </lineage>
</organism>
<dbReference type="Gene3D" id="3.30.40.10">
    <property type="entry name" value="Zinc/RING finger domain, C3HC4 (zinc finger)"/>
    <property type="match status" value="1"/>
</dbReference>
<protein>
    <recommendedName>
        <fullName evidence="6">RING-type domain-containing protein</fullName>
    </recommendedName>
</protein>
<accession>A0A8T2J5C0</accession>
<dbReference type="InterPro" id="IPR017907">
    <property type="entry name" value="Znf_RING_CS"/>
</dbReference>
<dbReference type="PANTHER" id="PTHR25465:SF31">
    <property type="entry name" value="RING-TYPE DOMAIN-CONTAINING PROTEIN"/>
    <property type="match status" value="1"/>
</dbReference>
<name>A0A8T2J5C0_9PIPI</name>
<dbReference type="SUPFAM" id="SSF57850">
    <property type="entry name" value="RING/U-box"/>
    <property type="match status" value="1"/>
</dbReference>
<dbReference type="InterPro" id="IPR001841">
    <property type="entry name" value="Znf_RING"/>
</dbReference>
<keyword evidence="2 4" id="KW-0863">Zinc-finger</keyword>
<dbReference type="InterPro" id="IPR013083">
    <property type="entry name" value="Znf_RING/FYVE/PHD"/>
</dbReference>
<dbReference type="Pfam" id="PF15227">
    <property type="entry name" value="zf-C3HC4_4"/>
    <property type="match status" value="1"/>
</dbReference>
<feature type="domain" description="RING-type" evidence="6">
    <location>
        <begin position="17"/>
        <end position="58"/>
    </location>
</feature>
<dbReference type="AlphaFoldDB" id="A0A8T2J5C0"/>
<keyword evidence="5" id="KW-0175">Coiled coil</keyword>
<dbReference type="Proteomes" id="UP000812440">
    <property type="component" value="Chromosome 3"/>
</dbReference>
<evidence type="ECO:0000256" key="3">
    <source>
        <dbReference type="ARBA" id="ARBA00022833"/>
    </source>
</evidence>
<evidence type="ECO:0000259" key="6">
    <source>
        <dbReference type="PROSITE" id="PS50089"/>
    </source>
</evidence>